<evidence type="ECO:0000256" key="3">
    <source>
        <dbReference type="SAM" id="SignalP"/>
    </source>
</evidence>
<dbReference type="InterPro" id="IPR043990">
    <property type="entry name" value="AC_1"/>
</dbReference>
<dbReference type="CDD" id="cd01344">
    <property type="entry name" value="PL2_Passenger_AT"/>
    <property type="match status" value="1"/>
</dbReference>
<dbReference type="Pfam" id="PF12951">
    <property type="entry name" value="PATR"/>
    <property type="match status" value="4"/>
</dbReference>
<evidence type="ECO:0000256" key="1">
    <source>
        <dbReference type="ARBA" id="ARBA00022729"/>
    </source>
</evidence>
<dbReference type="Pfam" id="PF18883">
    <property type="entry name" value="AC_1"/>
    <property type="match status" value="1"/>
</dbReference>
<feature type="domain" description="Autotransporter" evidence="4">
    <location>
        <begin position="781"/>
        <end position="1060"/>
    </location>
</feature>
<dbReference type="RefSeq" id="WP_166206186.1">
    <property type="nucleotide sequence ID" value="NZ_CP088285.1"/>
</dbReference>
<evidence type="ECO:0000313" key="5">
    <source>
        <dbReference type="EMBL" id="NVI46751.1"/>
    </source>
</evidence>
<dbReference type="Gene3D" id="2.160.20.20">
    <property type="match status" value="1"/>
</dbReference>
<dbReference type="InterPro" id="IPR013425">
    <property type="entry name" value="Autotrns_rpt"/>
</dbReference>
<dbReference type="InterPro" id="IPR036709">
    <property type="entry name" value="Autotransporte_beta_dom_sf"/>
</dbReference>
<dbReference type="InterPro" id="IPR012332">
    <property type="entry name" value="Autotransporter_pectin_lyase_C"/>
</dbReference>
<dbReference type="InterPro" id="IPR005546">
    <property type="entry name" value="Autotransporte_beta"/>
</dbReference>
<dbReference type="NCBIfam" id="TIGR02601">
    <property type="entry name" value="autotrns_rpt"/>
    <property type="match status" value="3"/>
</dbReference>
<dbReference type="PANTHER" id="PTHR35037:SF3">
    <property type="entry name" value="C-TERMINAL REGION OF AIDA-LIKE PROTEIN"/>
    <property type="match status" value="1"/>
</dbReference>
<dbReference type="NCBIfam" id="TIGR01414">
    <property type="entry name" value="autotrans_barl"/>
    <property type="match status" value="1"/>
</dbReference>
<keyword evidence="1 3" id="KW-0732">Signal</keyword>
<feature type="signal peptide" evidence="3">
    <location>
        <begin position="1"/>
        <end position="18"/>
    </location>
</feature>
<evidence type="ECO:0000256" key="2">
    <source>
        <dbReference type="SAM" id="MobiDB-lite"/>
    </source>
</evidence>
<comment type="caution">
    <text evidence="5">The sequence shown here is derived from an EMBL/GenBank/DDBJ whole genome shotgun (WGS) entry which is preliminary data.</text>
</comment>
<dbReference type="EMBL" id="JAAOLE020000001">
    <property type="protein sequence ID" value="NVI46751.1"/>
    <property type="molecule type" value="Genomic_DNA"/>
</dbReference>
<dbReference type="InterPro" id="IPR011050">
    <property type="entry name" value="Pectin_lyase_fold/virulence"/>
</dbReference>
<accession>A0A974A1X1</accession>
<reference evidence="5" key="1">
    <citation type="submission" date="2020-06" db="EMBL/GenBank/DDBJ databases">
        <title>Whole Genome Sequence of Bradyrhizobium sp. Strain 1S1.</title>
        <authorList>
            <person name="Bromfield E.S.P."/>
            <person name="Cloutier S."/>
        </authorList>
    </citation>
    <scope>NUCLEOTIDE SEQUENCE [LARGE SCALE GENOMIC DNA]</scope>
    <source>
        <strain evidence="5">1S1</strain>
    </source>
</reference>
<proteinExistence type="predicted"/>
<sequence>MSASAVALVSLQPRSAAAQAWIGATSNDWTVGSNWTGGTAPAGGAVAVDKTSNIVLGVAAGATGTTGNFKFGGVTAGVNANLTIQNGAVMTTTGASLSIGNTTGTTSTVTVTGAGSRWSINGILNVSAIGTNTLNIENGATVVTPGRIVVTSPAGTGSGTLNISGGTLETTSIAISNAGGRVNYDNATVRALATSASAFFGGTVAQHNIAAGGLTLDTQGFNVIAFNGAGTGGFSGVGGLTKIGNGILFFGSGSTYTGETVIQQGAFRLTGSNDGLVNSSRVVANATLDLSFASASNAHIQSLAGSSAGIVTLGANNLILTNAHDTFAGTISGTGGLQLTGGTQALSSVQAYSGATTITSGTLALTGGGDIAASSQVIANGTFNIAGLSGIGTSIPRLSGTGGVDLGAKTLSITAANDTFAGVIGGSGGLTLTGGTQTLSGANTYSGVTTITGGTLALSGTGSIGNSSHVVANSVFDISGLTGAGTSIQSLAGSGNVALGAKTLTLTNASDTFAGAIKGTGGLALTGGTQILSGINSYSGATTVSGGTLRAGAADAFSSVSAVTAGAGTTIDLNGFSQVVGGFSNAGTLRFGTTPATTLTVAGNYVGNGGTLLFNTVLGGDNSATDRLFVLGSTSGTSTVKVANFGGGGVQTVDGIRLIDVAGASNGTFALAGNYVLKGEQAIVAGAYAYTLQKNGISTPSDGDWYLRSSLANPSDPTTPPVITGPLYQPGVPLYENYAGVLLGMNELPSLQERVGNRYWGGGDGEAMARMGVTPAAQADSSWTQSAFWGRVEGGQSNLRPSNTTGSTTNSDQFKAQAGLDGLALENSYGRLIVGLTLQYGLTTAYVNSLFGNGRIRAEGTGVGATATWYGDNGVYLDGQMQTMFYRGDLTSDLVGNMAHGNEGLGYAFSVEGGKRINVGSGFSLTPQAQLAYSKVDFDGFTDRFGALVSLTNADSLLGRVGLMLNHQKSWYDGTSIVRSDLYAIGNLHYEFLDGTNVDVAGSGFASANDRLWGSIGGGGSYSWANGRYTLFGEATYRASLQDAGDNHSYKGTAGFRVVW</sequence>
<dbReference type="InterPro" id="IPR006315">
    <property type="entry name" value="OM_autotransptr_brl_dom"/>
</dbReference>
<protein>
    <submittedName>
        <fullName evidence="5">Autotransporter outer membrane beta-barrel domain-containing protein</fullName>
    </submittedName>
</protein>
<dbReference type="AlphaFoldDB" id="A0A974A1X1"/>
<name>A0A974A1X1_9BRAD</name>
<dbReference type="PROSITE" id="PS51208">
    <property type="entry name" value="AUTOTRANSPORTER"/>
    <property type="match status" value="1"/>
</dbReference>
<dbReference type="GO" id="GO:0019867">
    <property type="term" value="C:outer membrane"/>
    <property type="evidence" value="ECO:0007669"/>
    <property type="project" value="InterPro"/>
</dbReference>
<dbReference type="InterPro" id="IPR051551">
    <property type="entry name" value="Autotransporter_adhesion"/>
</dbReference>
<dbReference type="Pfam" id="PF03797">
    <property type="entry name" value="Autotransporter"/>
    <property type="match status" value="1"/>
</dbReference>
<organism evidence="5">
    <name type="scientific">Bradyrhizobium septentrionale</name>
    <dbReference type="NCBI Taxonomy" id="1404411"/>
    <lineage>
        <taxon>Bacteria</taxon>
        <taxon>Pseudomonadati</taxon>
        <taxon>Pseudomonadota</taxon>
        <taxon>Alphaproteobacteria</taxon>
        <taxon>Hyphomicrobiales</taxon>
        <taxon>Nitrobacteraceae</taxon>
        <taxon>Bradyrhizobium</taxon>
    </lineage>
</organism>
<gene>
    <name evidence="5" type="ORF">HAP48_028075</name>
</gene>
<dbReference type="SUPFAM" id="SSF103515">
    <property type="entry name" value="Autotransporter"/>
    <property type="match status" value="1"/>
</dbReference>
<dbReference type="PANTHER" id="PTHR35037">
    <property type="entry name" value="C-TERMINAL REGION OF AIDA-LIKE PROTEIN"/>
    <property type="match status" value="1"/>
</dbReference>
<feature type="region of interest" description="Disordered" evidence="2">
    <location>
        <begin position="794"/>
        <end position="813"/>
    </location>
</feature>
<feature type="compositionally biased region" description="Polar residues" evidence="2">
    <location>
        <begin position="795"/>
        <end position="813"/>
    </location>
</feature>
<dbReference type="SUPFAM" id="SSF51126">
    <property type="entry name" value="Pectin lyase-like"/>
    <property type="match status" value="2"/>
</dbReference>
<evidence type="ECO:0000259" key="4">
    <source>
        <dbReference type="PROSITE" id="PS51208"/>
    </source>
</evidence>
<feature type="chain" id="PRO_5037722830" evidence="3">
    <location>
        <begin position="19"/>
        <end position="1060"/>
    </location>
</feature>
<dbReference type="SMART" id="SM00869">
    <property type="entry name" value="Autotransporter"/>
    <property type="match status" value="1"/>
</dbReference>
<dbReference type="Gene3D" id="2.40.128.130">
    <property type="entry name" value="Autotransporter beta-domain"/>
    <property type="match status" value="1"/>
</dbReference>